<accession>A0A0E3QMT8</accession>
<proteinExistence type="predicted"/>
<dbReference type="HOGENOM" id="CLU_2565716_0_0_2"/>
<evidence type="ECO:0000313" key="3">
    <source>
        <dbReference type="Proteomes" id="UP000033038"/>
    </source>
</evidence>
<keyword evidence="1" id="KW-0472">Membrane</keyword>
<dbReference type="AlphaFoldDB" id="A0A0E3QMT8"/>
<keyword evidence="1" id="KW-0812">Transmembrane</keyword>
<gene>
    <name evidence="2" type="ORF">MSBRW_2090</name>
</gene>
<evidence type="ECO:0000256" key="1">
    <source>
        <dbReference type="SAM" id="Phobius"/>
    </source>
</evidence>
<evidence type="ECO:0000313" key="2">
    <source>
        <dbReference type="EMBL" id="AKB51343.1"/>
    </source>
</evidence>
<protein>
    <submittedName>
        <fullName evidence="2">Uncharacterized protein</fullName>
    </submittedName>
</protein>
<dbReference type="PATRIC" id="fig|1434109.4.peg.2688"/>
<organism evidence="2 3">
    <name type="scientific">Methanosarcina barkeri str. Wiesmoor</name>
    <dbReference type="NCBI Taxonomy" id="1434109"/>
    <lineage>
        <taxon>Archaea</taxon>
        <taxon>Methanobacteriati</taxon>
        <taxon>Methanobacteriota</taxon>
        <taxon>Stenosarchaea group</taxon>
        <taxon>Methanomicrobia</taxon>
        <taxon>Methanosarcinales</taxon>
        <taxon>Methanosarcinaceae</taxon>
        <taxon>Methanosarcina</taxon>
    </lineage>
</organism>
<dbReference type="EMBL" id="CP009526">
    <property type="protein sequence ID" value="AKB51343.1"/>
    <property type="molecule type" value="Genomic_DNA"/>
</dbReference>
<keyword evidence="1" id="KW-1133">Transmembrane helix</keyword>
<reference evidence="2 3" key="1">
    <citation type="submission" date="2014-07" db="EMBL/GenBank/DDBJ databases">
        <title>Methanogenic archaea and the global carbon cycle.</title>
        <authorList>
            <person name="Henriksen J.R."/>
            <person name="Luke J."/>
            <person name="Reinhart S."/>
            <person name="Benedict M.N."/>
            <person name="Youngblut N.D."/>
            <person name="Metcalf M.E."/>
            <person name="Whitaker R.J."/>
            <person name="Metcalf W.W."/>
        </authorList>
    </citation>
    <scope>NUCLEOTIDE SEQUENCE [LARGE SCALE GENOMIC DNA]</scope>
    <source>
        <strain evidence="2 3">Wiesmoor</strain>
    </source>
</reference>
<dbReference type="KEGG" id="mbw:MSBRW_2090"/>
<name>A0A0E3QMT8_METBA</name>
<sequence>MYILKSSCDSKFFSVYQCFSVLLPFFLDIFYQWSRKMEEVREFELEFSDFVSFYSFHEVVYRCFVVVLIQKIESMIRFIDH</sequence>
<feature type="transmembrane region" description="Helical" evidence="1">
    <location>
        <begin position="12"/>
        <end position="31"/>
    </location>
</feature>
<dbReference type="Proteomes" id="UP000033038">
    <property type="component" value="Chromosome"/>
</dbReference>